<reference evidence="1 2" key="1">
    <citation type="submission" date="2020-07" db="EMBL/GenBank/DDBJ databases">
        <title>Taxonomic proposal: Crassvirales, a new order of highly abundant and diverse bacterial viruses.</title>
        <authorList>
            <person name="Shkoporov A.N."/>
            <person name="Stockdale S.R."/>
            <person name="Guerin E."/>
            <person name="Ross R.P."/>
            <person name="Hill C."/>
        </authorList>
    </citation>
    <scope>NUCLEOTIDE SEQUENCE [LARGE SCALE GENOMIC DNA]</scope>
</reference>
<dbReference type="GeneID" id="65128515"/>
<accession>A0A7M1RUI6</accession>
<organism evidence="1 2">
    <name type="scientific">uncultured phage cr50_1</name>
    <dbReference type="NCBI Taxonomy" id="2772059"/>
    <lineage>
        <taxon>Viruses</taxon>
        <taxon>Duplodnaviria</taxon>
        <taxon>Heunggongvirae</taxon>
        <taxon>Uroviricota</taxon>
        <taxon>Caudoviricetes</taxon>
        <taxon>Crassvirales</taxon>
        <taxon>Suoliviridae</taxon>
        <taxon>Boorivirinae</taxon>
        <taxon>Cohcovirus</taxon>
        <taxon>Cohcovirus hiberniae</taxon>
    </lineage>
</organism>
<evidence type="ECO:0000313" key="2">
    <source>
        <dbReference type="Proteomes" id="UP000593838"/>
    </source>
</evidence>
<dbReference type="GO" id="GO:0016853">
    <property type="term" value="F:isomerase activity"/>
    <property type="evidence" value="ECO:0007669"/>
    <property type="project" value="UniProtKB-KW"/>
</dbReference>
<dbReference type="Proteomes" id="UP000593838">
    <property type="component" value="Segment"/>
</dbReference>
<dbReference type="KEGG" id="vg:65128515"/>
<keyword evidence="2" id="KW-1185">Reference proteome</keyword>
<dbReference type="EMBL" id="MT774375">
    <property type="protein sequence ID" value="QOR58063.1"/>
    <property type="molecule type" value="Genomic_DNA"/>
</dbReference>
<name>A0A7M1RUI6_9CAUD</name>
<protein>
    <submittedName>
        <fullName evidence="1">Topoisomerase</fullName>
    </submittedName>
</protein>
<dbReference type="RefSeq" id="YP_010110221.1">
    <property type="nucleotide sequence ID" value="NC_055868.1"/>
</dbReference>
<evidence type="ECO:0000313" key="1">
    <source>
        <dbReference type="EMBL" id="QOR58063.1"/>
    </source>
</evidence>
<sequence length="147" mass="18004">METKAYTGHNFYDSYSEYVEDNPLYQVEYRVFRDIINDYFKYLRDELIENGKEVKLPCRMGTIQIVKHKPKEYTGKSLRIDYAESKKAGKIIYHLNEHSNFYKYRVYWNKQNMITPNKTKYQLVMTRDNKRHLAQIIKNHIRDYREL</sequence>
<proteinExistence type="predicted"/>
<keyword evidence="1" id="KW-0413">Isomerase</keyword>